<protein>
    <submittedName>
        <fullName evidence="1">Uncharacterized protein</fullName>
    </submittedName>
</protein>
<evidence type="ECO:0000313" key="1">
    <source>
        <dbReference type="EMBL" id="PMD53178.1"/>
    </source>
</evidence>
<dbReference type="GeneID" id="36578970"/>
<keyword evidence="2" id="KW-1185">Reference proteome</keyword>
<dbReference type="InParanoid" id="A0A2J6SQX5"/>
<name>A0A2J6SQX5_9HELO</name>
<evidence type="ECO:0000313" key="2">
    <source>
        <dbReference type="Proteomes" id="UP000235371"/>
    </source>
</evidence>
<gene>
    <name evidence="1" type="ORF">K444DRAFT_186212</name>
</gene>
<organism evidence="1 2">
    <name type="scientific">Hyaloscypha bicolor E</name>
    <dbReference type="NCBI Taxonomy" id="1095630"/>
    <lineage>
        <taxon>Eukaryota</taxon>
        <taxon>Fungi</taxon>
        <taxon>Dikarya</taxon>
        <taxon>Ascomycota</taxon>
        <taxon>Pezizomycotina</taxon>
        <taxon>Leotiomycetes</taxon>
        <taxon>Helotiales</taxon>
        <taxon>Hyaloscyphaceae</taxon>
        <taxon>Hyaloscypha</taxon>
        <taxon>Hyaloscypha bicolor</taxon>
    </lineage>
</organism>
<proteinExistence type="predicted"/>
<dbReference type="Proteomes" id="UP000235371">
    <property type="component" value="Unassembled WGS sequence"/>
</dbReference>
<dbReference type="AlphaFoldDB" id="A0A2J6SQX5"/>
<sequence length="132" mass="14658">MKRKLLDTTSWLEANCFSLLANVSAAQGDNLAAEVYRDKAEASGTQNASLDEDPEIKAAWFASIITSRTGVGIVSDIIEFSDYQIYDNFLNNEGRDGIVAIYAHDLAWPVDEEAAHLSITRELAEYNLLFPR</sequence>
<dbReference type="EMBL" id="KZ613892">
    <property type="protein sequence ID" value="PMD53178.1"/>
    <property type="molecule type" value="Genomic_DNA"/>
</dbReference>
<dbReference type="RefSeq" id="XP_024730082.1">
    <property type="nucleotide sequence ID" value="XM_024870888.1"/>
</dbReference>
<reference evidence="1 2" key="1">
    <citation type="submission" date="2016-04" db="EMBL/GenBank/DDBJ databases">
        <title>A degradative enzymes factory behind the ericoid mycorrhizal symbiosis.</title>
        <authorList>
            <consortium name="DOE Joint Genome Institute"/>
            <person name="Martino E."/>
            <person name="Morin E."/>
            <person name="Grelet G."/>
            <person name="Kuo A."/>
            <person name="Kohler A."/>
            <person name="Daghino S."/>
            <person name="Barry K."/>
            <person name="Choi C."/>
            <person name="Cichocki N."/>
            <person name="Clum A."/>
            <person name="Copeland A."/>
            <person name="Hainaut M."/>
            <person name="Haridas S."/>
            <person name="Labutti K."/>
            <person name="Lindquist E."/>
            <person name="Lipzen A."/>
            <person name="Khouja H.-R."/>
            <person name="Murat C."/>
            <person name="Ohm R."/>
            <person name="Olson A."/>
            <person name="Spatafora J."/>
            <person name="Veneault-Fourrey C."/>
            <person name="Henrissat B."/>
            <person name="Grigoriev I."/>
            <person name="Martin F."/>
            <person name="Perotto S."/>
        </authorList>
    </citation>
    <scope>NUCLEOTIDE SEQUENCE [LARGE SCALE GENOMIC DNA]</scope>
    <source>
        <strain evidence="1 2">E</strain>
    </source>
</reference>
<accession>A0A2J6SQX5</accession>